<keyword evidence="3 6" id="KW-0812">Transmembrane</keyword>
<evidence type="ECO:0000313" key="8">
    <source>
        <dbReference type="EMBL" id="KRL22856.1"/>
    </source>
</evidence>
<dbReference type="PANTHER" id="PTHR33406:SF13">
    <property type="entry name" value="MEMBRANE PROTEIN YDFJ"/>
    <property type="match status" value="1"/>
</dbReference>
<feature type="transmembrane region" description="Helical" evidence="6">
    <location>
        <begin position="758"/>
        <end position="780"/>
    </location>
</feature>
<dbReference type="InterPro" id="IPR004869">
    <property type="entry name" value="MMPL_dom"/>
</dbReference>
<dbReference type="InterPro" id="IPR000731">
    <property type="entry name" value="SSD"/>
</dbReference>
<protein>
    <submittedName>
        <fullName evidence="8">Efflux transporter, HAE3 family</fullName>
    </submittedName>
</protein>
<feature type="transmembrane region" description="Helical" evidence="6">
    <location>
        <begin position="422"/>
        <end position="446"/>
    </location>
</feature>
<keyword evidence="5 6" id="KW-0472">Membrane</keyword>
<dbReference type="AlphaFoldDB" id="A0A0R1P2P2"/>
<dbReference type="GO" id="GO:0022857">
    <property type="term" value="F:transmembrane transporter activity"/>
    <property type="evidence" value="ECO:0007669"/>
    <property type="project" value="InterPro"/>
</dbReference>
<feature type="transmembrane region" description="Helical" evidence="6">
    <location>
        <begin position="452"/>
        <end position="481"/>
    </location>
</feature>
<feature type="transmembrane region" description="Helical" evidence="6">
    <location>
        <begin position="829"/>
        <end position="855"/>
    </location>
</feature>
<sequence>MKHLFSRIGGLIHQHAKLTLLLIGIITIAFGFGLPKIQMNTGNSMFVSKHSKIAKDSLTYQKQFGNDMFIIDVQNNDGSTVTPATFKKVSQFTNQAEKIQGIKSVSSVTNILNSELHSSSASTMATGSEGSSAKLQAAMMAQLSKSQKKVLQNQIQKSLSAGQKQKISAYTLTLLTDTQKAKMAQAAASGQTGSATAQASLLTSNQQRKLQGYTQTILTSSQKQALAAQMVTMLPNSQNMKPALLHELVYSNNGKIPTSMSQLLPKNGKHLLVTLTTTANTDMNMNNVQYNKIKKALANSGLTVGHHKASIAGQPAIGGTVGKQMTKSMAIMLVAAVIIMFVILLIVFPVRRRLLPLIFVLIGMIWTFGFMGWLGIDLTMATMATLPILIGLGTDFGVQFLNRYEEEYKNNGQNTTQAITTTAGHSGMAVGIASIVMILSFLTMLISKAPMLQYFGITLAIGVLMCYIVEFALTFATVALLDQRQNFKQTAKLNTNNSWLNNTLANYAKWVMKHAGVITVIGVLIGGIGFFFESHISIETNLIKMIPQDLPALKANKRVIKEVGSTTNFTYLVKSDDVRSKDNLEAVNEFGKQVQSKYGSKDILDVSSLPQTLGTATLTENQAKLNASISQMPTIIRQNLISKNHQYATVTFKINPRLNSDQSLKLMNKITKDAKNVSGDVVISPAGSTSMMLKGIKNMTANHELIIIAGLVTIFIVLMLVYRHFHYAIYPLLPIIIVLGLSPMTLKLLGISYNPVTISLSSLILGIGTEFTILVLERYIEERKKGADNERSIETAMKSVGQAITVSGLTVIAGFTTLTFVNFPVLRSFGFITVLDTAYALISTLTILPAIIYLLRPRKKEAK</sequence>
<dbReference type="GO" id="GO:0005886">
    <property type="term" value="C:plasma membrane"/>
    <property type="evidence" value="ECO:0007669"/>
    <property type="project" value="UniProtKB-SubCell"/>
</dbReference>
<evidence type="ECO:0000256" key="3">
    <source>
        <dbReference type="ARBA" id="ARBA00022692"/>
    </source>
</evidence>
<proteinExistence type="predicted"/>
<dbReference type="NCBIfam" id="TIGR00921">
    <property type="entry name" value="2A067"/>
    <property type="match status" value="1"/>
</dbReference>
<organism evidence="8 9">
    <name type="scientific">Lentilactobacillus kisonensis DSM 19906 = JCM 15041</name>
    <dbReference type="NCBI Taxonomy" id="1423766"/>
    <lineage>
        <taxon>Bacteria</taxon>
        <taxon>Bacillati</taxon>
        <taxon>Bacillota</taxon>
        <taxon>Bacilli</taxon>
        <taxon>Lactobacillales</taxon>
        <taxon>Lactobacillaceae</taxon>
        <taxon>Lentilactobacillus</taxon>
    </lineage>
</organism>
<feature type="transmembrane region" description="Helical" evidence="6">
    <location>
        <begin position="729"/>
        <end position="746"/>
    </location>
</feature>
<dbReference type="PRINTS" id="PR00702">
    <property type="entry name" value="ACRIFLAVINRP"/>
</dbReference>
<evidence type="ECO:0000256" key="6">
    <source>
        <dbReference type="SAM" id="Phobius"/>
    </source>
</evidence>
<dbReference type="Gene3D" id="1.20.1640.10">
    <property type="entry name" value="Multidrug efflux transporter AcrB transmembrane domain"/>
    <property type="match status" value="2"/>
</dbReference>
<keyword evidence="4 6" id="KW-1133">Transmembrane helix</keyword>
<feature type="transmembrane region" description="Helical" evidence="6">
    <location>
        <begin position="515"/>
        <end position="532"/>
    </location>
</feature>
<feature type="transmembrane region" description="Helical" evidence="6">
    <location>
        <begin position="354"/>
        <end position="374"/>
    </location>
</feature>
<accession>A0A0R1P2P2</accession>
<feature type="transmembrane region" description="Helical" evidence="6">
    <location>
        <begin position="329"/>
        <end position="347"/>
    </location>
</feature>
<keyword evidence="9" id="KW-1185">Reference proteome</keyword>
<dbReference type="RefSeq" id="WP_008856213.1">
    <property type="nucleotide sequence ID" value="NZ_AZEB01000003.1"/>
</dbReference>
<gene>
    <name evidence="8" type="ORF">FC98_GL001605</name>
</gene>
<keyword evidence="2" id="KW-1003">Cell membrane</keyword>
<evidence type="ECO:0000259" key="7">
    <source>
        <dbReference type="PROSITE" id="PS50156"/>
    </source>
</evidence>
<feature type="domain" description="SSD" evidence="7">
    <location>
        <begin position="357"/>
        <end position="480"/>
    </location>
</feature>
<evidence type="ECO:0000256" key="1">
    <source>
        <dbReference type="ARBA" id="ARBA00004651"/>
    </source>
</evidence>
<dbReference type="PATRIC" id="fig|1423766.4.peg.1663"/>
<dbReference type="Pfam" id="PF03176">
    <property type="entry name" value="MMPL"/>
    <property type="match status" value="2"/>
</dbReference>
<feature type="transmembrane region" description="Helical" evidence="6">
    <location>
        <begin position="800"/>
        <end position="823"/>
    </location>
</feature>
<dbReference type="Proteomes" id="UP000051439">
    <property type="component" value="Unassembled WGS sequence"/>
</dbReference>
<evidence type="ECO:0000313" key="9">
    <source>
        <dbReference type="Proteomes" id="UP000051439"/>
    </source>
</evidence>
<evidence type="ECO:0000256" key="2">
    <source>
        <dbReference type="ARBA" id="ARBA00022475"/>
    </source>
</evidence>
<feature type="transmembrane region" description="Helical" evidence="6">
    <location>
        <begin position="705"/>
        <end position="722"/>
    </location>
</feature>
<feature type="domain" description="SSD" evidence="7">
    <location>
        <begin position="728"/>
        <end position="854"/>
    </location>
</feature>
<dbReference type="PANTHER" id="PTHR33406">
    <property type="entry name" value="MEMBRANE PROTEIN MJ1562-RELATED"/>
    <property type="match status" value="1"/>
</dbReference>
<comment type="subcellular location">
    <subcellularLocation>
        <location evidence="1">Cell membrane</location>
        <topology evidence="1">Multi-pass membrane protein</topology>
    </subcellularLocation>
</comment>
<dbReference type="SUPFAM" id="SSF82866">
    <property type="entry name" value="Multidrug efflux transporter AcrB transmembrane domain"/>
    <property type="match status" value="2"/>
</dbReference>
<comment type="caution">
    <text evidence="8">The sequence shown here is derived from an EMBL/GenBank/DDBJ whole genome shotgun (WGS) entry which is preliminary data.</text>
</comment>
<feature type="transmembrane region" description="Helical" evidence="6">
    <location>
        <begin position="380"/>
        <end position="401"/>
    </location>
</feature>
<evidence type="ECO:0000256" key="4">
    <source>
        <dbReference type="ARBA" id="ARBA00022989"/>
    </source>
</evidence>
<dbReference type="InterPro" id="IPR050545">
    <property type="entry name" value="Mycobact_MmpL"/>
</dbReference>
<dbReference type="InterPro" id="IPR001036">
    <property type="entry name" value="Acrflvin-R"/>
</dbReference>
<dbReference type="PROSITE" id="PS50156">
    <property type="entry name" value="SSD"/>
    <property type="match status" value="2"/>
</dbReference>
<reference evidence="8 9" key="1">
    <citation type="journal article" date="2015" name="Genome Announc.">
        <title>Expanding the biotechnology potential of lactobacilli through comparative genomics of 213 strains and associated genera.</title>
        <authorList>
            <person name="Sun Z."/>
            <person name="Harris H.M."/>
            <person name="McCann A."/>
            <person name="Guo C."/>
            <person name="Argimon S."/>
            <person name="Zhang W."/>
            <person name="Yang X."/>
            <person name="Jeffery I.B."/>
            <person name="Cooney J.C."/>
            <person name="Kagawa T.F."/>
            <person name="Liu W."/>
            <person name="Song Y."/>
            <person name="Salvetti E."/>
            <person name="Wrobel A."/>
            <person name="Rasinkangas P."/>
            <person name="Parkhill J."/>
            <person name="Rea M.C."/>
            <person name="O'Sullivan O."/>
            <person name="Ritari J."/>
            <person name="Douillard F.P."/>
            <person name="Paul Ross R."/>
            <person name="Yang R."/>
            <person name="Briner A.E."/>
            <person name="Felis G.E."/>
            <person name="de Vos W.M."/>
            <person name="Barrangou R."/>
            <person name="Klaenhammer T.R."/>
            <person name="Caufield P.W."/>
            <person name="Cui Y."/>
            <person name="Zhang H."/>
            <person name="O'Toole P.W."/>
        </authorList>
    </citation>
    <scope>NUCLEOTIDE SEQUENCE [LARGE SCALE GENOMIC DNA]</scope>
    <source>
        <strain evidence="8 9">DSM 19906</strain>
    </source>
</reference>
<dbReference type="EMBL" id="AZEB01000003">
    <property type="protein sequence ID" value="KRL22856.1"/>
    <property type="molecule type" value="Genomic_DNA"/>
</dbReference>
<name>A0A0R1P2P2_9LACO</name>
<evidence type="ECO:0000256" key="5">
    <source>
        <dbReference type="ARBA" id="ARBA00023136"/>
    </source>
</evidence>